<dbReference type="PANTHER" id="PTHR33452:SF1">
    <property type="entry name" value="INNER MEMBRANE PROTEIN YPHA-RELATED"/>
    <property type="match status" value="1"/>
</dbReference>
<comment type="subcellular location">
    <subcellularLocation>
        <location evidence="1">Cell membrane</location>
        <topology evidence="1">Multi-pass membrane protein</topology>
    </subcellularLocation>
</comment>
<dbReference type="InterPro" id="IPR032808">
    <property type="entry name" value="DoxX"/>
</dbReference>
<keyword evidence="6 7" id="KW-0472">Membrane</keyword>
<accession>A0A5M9WS13</accession>
<comment type="similarity">
    <text evidence="2">Belongs to the DoxX family.</text>
</comment>
<evidence type="ECO:0000256" key="2">
    <source>
        <dbReference type="ARBA" id="ARBA00006679"/>
    </source>
</evidence>
<name>A0A5M9WS13_PAEAM</name>
<feature type="transmembrane region" description="Helical" evidence="7">
    <location>
        <begin position="102"/>
        <end position="125"/>
    </location>
</feature>
<dbReference type="GO" id="GO:0005886">
    <property type="term" value="C:plasma membrane"/>
    <property type="evidence" value="ECO:0007669"/>
    <property type="project" value="UniProtKB-SubCell"/>
</dbReference>
<keyword evidence="4 7" id="KW-0812">Transmembrane</keyword>
<gene>
    <name evidence="8" type="ORF">EC604_10670</name>
</gene>
<evidence type="ECO:0000256" key="1">
    <source>
        <dbReference type="ARBA" id="ARBA00004651"/>
    </source>
</evidence>
<dbReference type="PANTHER" id="PTHR33452">
    <property type="entry name" value="OXIDOREDUCTASE CATD-RELATED"/>
    <property type="match status" value="1"/>
</dbReference>
<sequence length="141" mass="15056">MNNKTVEIGLFFSRIMIGLIFLLHGWSKFEGGISGTVGFFESIGIPGFMASVVAVIELAGGAAMILGLGTRVFALLFIAVMVGAVFTAKAGQPFLMGTEFDYMLMAGSLTLLLTGSRFLALDYLFNRQGATRQNSQQNVSA</sequence>
<evidence type="ECO:0000256" key="6">
    <source>
        <dbReference type="ARBA" id="ARBA00023136"/>
    </source>
</evidence>
<dbReference type="Pfam" id="PF07681">
    <property type="entry name" value="DoxX"/>
    <property type="match status" value="1"/>
</dbReference>
<evidence type="ECO:0000256" key="5">
    <source>
        <dbReference type="ARBA" id="ARBA00022989"/>
    </source>
</evidence>
<evidence type="ECO:0000256" key="3">
    <source>
        <dbReference type="ARBA" id="ARBA00022475"/>
    </source>
</evidence>
<evidence type="ECO:0000256" key="4">
    <source>
        <dbReference type="ARBA" id="ARBA00022692"/>
    </source>
</evidence>
<dbReference type="InterPro" id="IPR051907">
    <property type="entry name" value="DoxX-like_oxidoreductase"/>
</dbReference>
<feature type="transmembrane region" description="Helical" evidence="7">
    <location>
        <begin position="39"/>
        <end position="60"/>
    </location>
</feature>
<proteinExistence type="inferred from homology"/>
<dbReference type="OrthoDB" id="886570at2"/>
<keyword evidence="3" id="KW-1003">Cell membrane</keyword>
<evidence type="ECO:0000313" key="8">
    <source>
        <dbReference type="EMBL" id="KAA8784313.1"/>
    </source>
</evidence>
<organism evidence="8 9">
    <name type="scientific">Paenibacillus amylolyticus</name>
    <dbReference type="NCBI Taxonomy" id="1451"/>
    <lineage>
        <taxon>Bacteria</taxon>
        <taxon>Bacillati</taxon>
        <taxon>Bacillota</taxon>
        <taxon>Bacilli</taxon>
        <taxon>Bacillales</taxon>
        <taxon>Paenibacillaceae</taxon>
        <taxon>Paenibacillus</taxon>
    </lineage>
</organism>
<reference evidence="8 9" key="1">
    <citation type="journal article" date="2019" name="J. Ind. Microbiol. Biotechnol.">
        <title>Paenibacillus amylolyticus 27C64 has a diverse set of carbohydrate-active enzymes and complete pectin deconstruction system.</title>
        <authorList>
            <person name="Keggi C."/>
            <person name="Doran-Peterson J."/>
        </authorList>
    </citation>
    <scope>NUCLEOTIDE SEQUENCE [LARGE SCALE GENOMIC DNA]</scope>
    <source>
        <strain evidence="8 9">27C64</strain>
    </source>
</reference>
<dbReference type="RefSeq" id="WP_123064149.1">
    <property type="nucleotide sequence ID" value="NZ_RIAS01000004.1"/>
</dbReference>
<protein>
    <submittedName>
        <fullName evidence="8">DoxX family protein</fullName>
    </submittedName>
</protein>
<evidence type="ECO:0000313" key="9">
    <source>
        <dbReference type="Proteomes" id="UP000323664"/>
    </source>
</evidence>
<dbReference type="AlphaFoldDB" id="A0A5M9WS13"/>
<comment type="caution">
    <text evidence="8">The sequence shown here is derived from an EMBL/GenBank/DDBJ whole genome shotgun (WGS) entry which is preliminary data.</text>
</comment>
<evidence type="ECO:0000256" key="7">
    <source>
        <dbReference type="SAM" id="Phobius"/>
    </source>
</evidence>
<dbReference type="Proteomes" id="UP000323664">
    <property type="component" value="Unassembled WGS sequence"/>
</dbReference>
<dbReference type="EMBL" id="RIAS01000004">
    <property type="protein sequence ID" value="KAA8784313.1"/>
    <property type="molecule type" value="Genomic_DNA"/>
</dbReference>
<feature type="transmembrane region" description="Helical" evidence="7">
    <location>
        <begin position="72"/>
        <end position="90"/>
    </location>
</feature>
<keyword evidence="5 7" id="KW-1133">Transmembrane helix</keyword>
<feature type="transmembrane region" description="Helical" evidence="7">
    <location>
        <begin position="7"/>
        <end position="27"/>
    </location>
</feature>